<dbReference type="EMBL" id="QCYY01003151">
    <property type="protein sequence ID" value="ROT65040.1"/>
    <property type="molecule type" value="Genomic_DNA"/>
</dbReference>
<reference evidence="6 7" key="2">
    <citation type="submission" date="2019-01" db="EMBL/GenBank/DDBJ databases">
        <title>The decoding of complex shrimp genome reveals the adaptation for benthos swimmer, frequently molting mechanism and breeding impact on genome.</title>
        <authorList>
            <person name="Sun Y."/>
            <person name="Gao Y."/>
            <person name="Yu Y."/>
        </authorList>
    </citation>
    <scope>NUCLEOTIDE SEQUENCE [LARGE SCALE GENOMIC DNA]</scope>
    <source>
        <tissue evidence="6">Muscle</tissue>
    </source>
</reference>
<dbReference type="GO" id="GO:2000060">
    <property type="term" value="P:positive regulation of ubiquitin-dependent protein catabolic process"/>
    <property type="evidence" value="ECO:0007669"/>
    <property type="project" value="TreeGrafter"/>
</dbReference>
<evidence type="ECO:0000313" key="6">
    <source>
        <dbReference type="EMBL" id="ROT65040.1"/>
    </source>
</evidence>
<keyword evidence="7" id="KW-1185">Reference proteome</keyword>
<dbReference type="Pfam" id="PF21674">
    <property type="entry name" value="CCDC22_N"/>
    <property type="match status" value="1"/>
</dbReference>
<comment type="caution">
    <text evidence="6">The sequence shown here is derived from an EMBL/GenBank/DDBJ whole genome shotgun (WGS) entry which is preliminary data.</text>
</comment>
<dbReference type="PANTHER" id="PTHR15668">
    <property type="entry name" value="JM1 PROTEIN"/>
    <property type="match status" value="1"/>
</dbReference>
<evidence type="ECO:0000313" key="7">
    <source>
        <dbReference type="Proteomes" id="UP000283509"/>
    </source>
</evidence>
<comment type="similarity">
    <text evidence="1">Belongs to the CCDC22 family.</text>
</comment>
<feature type="domain" description="CCDC22 coiled-coil" evidence="4">
    <location>
        <begin position="205"/>
        <end position="510"/>
    </location>
</feature>
<dbReference type="AlphaFoldDB" id="A0A3R7SKT3"/>
<evidence type="ECO:0000259" key="4">
    <source>
        <dbReference type="Pfam" id="PF05667"/>
    </source>
</evidence>
<dbReference type="InterPro" id="IPR048349">
    <property type="entry name" value="CCDC22_N"/>
</dbReference>
<evidence type="ECO:0000256" key="2">
    <source>
        <dbReference type="ARBA" id="ARBA00017553"/>
    </source>
</evidence>
<dbReference type="Proteomes" id="UP000283509">
    <property type="component" value="Unassembled WGS sequence"/>
</dbReference>
<proteinExistence type="inferred from homology"/>
<dbReference type="Pfam" id="PF05667">
    <property type="entry name" value="CCDC22_CC"/>
    <property type="match status" value="1"/>
</dbReference>
<gene>
    <name evidence="6" type="ORF">C7M84_017008</name>
</gene>
<feature type="coiled-coil region" evidence="3">
    <location>
        <begin position="497"/>
        <end position="536"/>
    </location>
</feature>
<dbReference type="STRING" id="6689.A0A3R7SKT3"/>
<dbReference type="InterPro" id="IPR008530">
    <property type="entry name" value="CCDC22"/>
</dbReference>
<feature type="domain" description="CCDC22 N-terminal" evidence="5">
    <location>
        <begin position="1"/>
        <end position="49"/>
    </location>
</feature>
<sequence>MAQRFRAAASIAQAIKDVGYPGDVGYQSLLYPNETDLRKIFMFLLEKLPKDTATVSDEPLNKLTLIKMEAKRRLAESLRQPWIPPHCRHVACKYATKASVTKYGTHHTRQFASKVYTPVRNASKLSPAQEDYYKNHARTVSDILGRDYVITSLLRAHALQLERDRILPRTDTEMENGEIQLKPLYEDKENVPDSTDIMGMQSTTLSSFETSKQMIDVKINEEGMNENSGTTAATSEEKLLQKREEQVSNLQSEIAGIRDKIELSTQGMEKASDQLKELVDKLAEEERLQEEKVGEHKMKKRIANLVPESESNIKRLKEALKNSEDKMARLKQQWEAHKQPLEEQLSQLNLEVNKKKVTKEEILGEMTELRDKMKAMVQDASRKESALAQLKNQFASMNKDINRAVYTKRIIDISAKVRKQKQEIDRVLVDTRTIQKEINTLSGKLERTFTVVEGTAYKEAGNNERVRQVYRAVAAVHEGCGELVDIVRETGTVQREISELKEQVDLEKSKKVEENLEQLKVDLNQVKKENASLKQQLL</sequence>
<reference evidence="6 7" key="1">
    <citation type="submission" date="2018-04" db="EMBL/GenBank/DDBJ databases">
        <authorList>
            <person name="Zhang X."/>
            <person name="Yuan J."/>
            <person name="Li F."/>
            <person name="Xiang J."/>
        </authorList>
    </citation>
    <scope>NUCLEOTIDE SEQUENCE [LARGE SCALE GENOMIC DNA]</scope>
    <source>
        <tissue evidence="6">Muscle</tissue>
    </source>
</reference>
<protein>
    <recommendedName>
        <fullName evidence="2">Coiled-coil domain-containing protein 22 homolog</fullName>
    </recommendedName>
</protein>
<evidence type="ECO:0000256" key="1">
    <source>
        <dbReference type="ARBA" id="ARBA00006438"/>
    </source>
</evidence>
<name>A0A3R7SKT3_PENVA</name>
<dbReference type="GO" id="GO:0097602">
    <property type="term" value="F:cullin family protein binding"/>
    <property type="evidence" value="ECO:0007669"/>
    <property type="project" value="TreeGrafter"/>
</dbReference>
<dbReference type="InterPro" id="IPR048348">
    <property type="entry name" value="CCDC22_CC"/>
</dbReference>
<accession>A0A3R7SKT3</accession>
<dbReference type="PANTHER" id="PTHR15668:SF4">
    <property type="entry name" value="COILED-COIL DOMAIN-CONTAINING PROTEIN 22"/>
    <property type="match status" value="1"/>
</dbReference>
<keyword evidence="3" id="KW-0175">Coiled coil</keyword>
<organism evidence="6 7">
    <name type="scientific">Penaeus vannamei</name>
    <name type="common">Whiteleg shrimp</name>
    <name type="synonym">Litopenaeus vannamei</name>
    <dbReference type="NCBI Taxonomy" id="6689"/>
    <lineage>
        <taxon>Eukaryota</taxon>
        <taxon>Metazoa</taxon>
        <taxon>Ecdysozoa</taxon>
        <taxon>Arthropoda</taxon>
        <taxon>Crustacea</taxon>
        <taxon>Multicrustacea</taxon>
        <taxon>Malacostraca</taxon>
        <taxon>Eumalacostraca</taxon>
        <taxon>Eucarida</taxon>
        <taxon>Decapoda</taxon>
        <taxon>Dendrobranchiata</taxon>
        <taxon>Penaeoidea</taxon>
        <taxon>Penaeidae</taxon>
        <taxon>Penaeus</taxon>
    </lineage>
</organism>
<evidence type="ECO:0000256" key="3">
    <source>
        <dbReference type="SAM" id="Coils"/>
    </source>
</evidence>
<evidence type="ECO:0000259" key="5">
    <source>
        <dbReference type="Pfam" id="PF21674"/>
    </source>
</evidence>
<feature type="coiled-coil region" evidence="3">
    <location>
        <begin position="233"/>
        <end position="400"/>
    </location>
</feature>
<dbReference type="OrthoDB" id="10266736at2759"/>